<dbReference type="PANTHER" id="PTHR15382">
    <property type="entry name" value="CTG4A-RELATED"/>
    <property type="match status" value="1"/>
</dbReference>
<proteinExistence type="inferred from homology"/>
<accession>A0A1I7SLW8</accession>
<sequence>MMPNECESCVVSIRDFQDHARKLSKKFGEPGVAEGVFLDLIEDFCPRMMEYRVHREKAGVQRFQKSESALIHKLKDMASKGTNIKADIPMNLWDEPPVEAARLKFDCEKILEENEEILEKWFHKTRFDKDLVDAVCYNADDAPCKNGREDL</sequence>
<evidence type="ECO:0000313" key="8">
    <source>
        <dbReference type="WBParaSite" id="BXY_1405100.1"/>
    </source>
</evidence>
<evidence type="ECO:0000313" key="7">
    <source>
        <dbReference type="Proteomes" id="UP000659654"/>
    </source>
</evidence>
<evidence type="ECO:0000313" key="4">
    <source>
        <dbReference type="EMBL" id="CAD5234230.1"/>
    </source>
</evidence>
<dbReference type="InterPro" id="IPR021852">
    <property type="entry name" value="DUF3456"/>
</dbReference>
<keyword evidence="2" id="KW-0732">Signal</keyword>
<evidence type="ECO:0000256" key="1">
    <source>
        <dbReference type="ARBA" id="ARBA00007285"/>
    </source>
</evidence>
<dbReference type="Proteomes" id="UP000582659">
    <property type="component" value="Unassembled WGS sequence"/>
</dbReference>
<dbReference type="OrthoDB" id="10257739at2759"/>
<comment type="similarity">
    <text evidence="1">Belongs to the canopy family.</text>
</comment>
<gene>
    <name evidence="4" type="ORF">BXYJ_LOCUS14321</name>
</gene>
<dbReference type="Pfam" id="PF11938">
    <property type="entry name" value="DUF3456"/>
    <property type="match status" value="1"/>
</dbReference>
<name>A0A1I7SLW8_BURXY</name>
<dbReference type="Proteomes" id="UP000659654">
    <property type="component" value="Unassembled WGS sequence"/>
</dbReference>
<evidence type="ECO:0000313" key="5">
    <source>
        <dbReference type="EMBL" id="CAG9129892.1"/>
    </source>
</evidence>
<dbReference type="WBParaSite" id="BXY_1405100.1">
    <property type="protein sequence ID" value="BXY_1405100.1"/>
    <property type="gene ID" value="BXY_1405100"/>
</dbReference>
<dbReference type="eggNOG" id="KOG4052">
    <property type="taxonomic scope" value="Eukaryota"/>
</dbReference>
<evidence type="ECO:0000256" key="2">
    <source>
        <dbReference type="ARBA" id="ARBA00022729"/>
    </source>
</evidence>
<evidence type="ECO:0000313" key="6">
    <source>
        <dbReference type="Proteomes" id="UP000095284"/>
    </source>
</evidence>
<dbReference type="Proteomes" id="UP000095284">
    <property type="component" value="Unplaced"/>
</dbReference>
<dbReference type="PANTHER" id="PTHR15382:SF8">
    <property type="entry name" value="CANOPY B"/>
    <property type="match status" value="1"/>
</dbReference>
<keyword evidence="7" id="KW-1185">Reference proteome</keyword>
<dbReference type="EMBL" id="CAJFDI010000006">
    <property type="protein sequence ID" value="CAD5234230.1"/>
    <property type="molecule type" value="Genomic_DNA"/>
</dbReference>
<dbReference type="AlphaFoldDB" id="A0A1I7SLW8"/>
<feature type="domain" description="DUF3456" evidence="3">
    <location>
        <begin position="32"/>
        <end position="141"/>
    </location>
</feature>
<organism evidence="6 8">
    <name type="scientific">Bursaphelenchus xylophilus</name>
    <name type="common">Pinewood nematode worm</name>
    <name type="synonym">Aphelenchoides xylophilus</name>
    <dbReference type="NCBI Taxonomy" id="6326"/>
    <lineage>
        <taxon>Eukaryota</taxon>
        <taxon>Metazoa</taxon>
        <taxon>Ecdysozoa</taxon>
        <taxon>Nematoda</taxon>
        <taxon>Chromadorea</taxon>
        <taxon>Rhabditida</taxon>
        <taxon>Tylenchina</taxon>
        <taxon>Tylenchomorpha</taxon>
        <taxon>Aphelenchoidea</taxon>
        <taxon>Aphelenchoididae</taxon>
        <taxon>Bursaphelenchus</taxon>
    </lineage>
</organism>
<evidence type="ECO:0000259" key="3">
    <source>
        <dbReference type="Pfam" id="PF11938"/>
    </source>
</evidence>
<reference evidence="5" key="2">
    <citation type="submission" date="2020-08" db="EMBL/GenBank/DDBJ databases">
        <authorList>
            <person name="Kikuchi T."/>
        </authorList>
    </citation>
    <scope>NUCLEOTIDE SEQUENCE</scope>
    <source>
        <strain evidence="4">Ka4C1</strain>
    </source>
</reference>
<reference evidence="8" key="1">
    <citation type="submission" date="2016-11" db="UniProtKB">
        <authorList>
            <consortium name="WormBaseParasite"/>
        </authorList>
    </citation>
    <scope>IDENTIFICATION</scope>
</reference>
<protein>
    <submittedName>
        <fullName evidence="4">(pine wood nematode) hypothetical protein</fullName>
    </submittedName>
    <submittedName>
        <fullName evidence="8">DUF3456 domain-containing protein</fullName>
    </submittedName>
</protein>
<dbReference type="EMBL" id="CAJFCV020000006">
    <property type="protein sequence ID" value="CAG9129892.1"/>
    <property type="molecule type" value="Genomic_DNA"/>
</dbReference>